<evidence type="ECO:0000256" key="1">
    <source>
        <dbReference type="SAM" id="Coils"/>
    </source>
</evidence>
<protein>
    <submittedName>
        <fullName evidence="2">Uncharacterized protein</fullName>
    </submittedName>
</protein>
<dbReference type="Proteomes" id="UP000034805">
    <property type="component" value="Unassembled WGS sequence"/>
</dbReference>
<gene>
    <name evidence="2" type="ORF">Z043_101209</name>
</gene>
<accession>A0A0P7ZDV3</accession>
<dbReference type="AlphaFoldDB" id="A0A0P7ZDV3"/>
<evidence type="ECO:0000313" key="2">
    <source>
        <dbReference type="EMBL" id="KPP79235.1"/>
    </source>
</evidence>
<sequence length="70" mass="8074">MSTDLEKAMEEYEAACATLSEELAGLSERLDELVRYQGSLLTTNSLLISWMQNVEELWKHRRQAHLTFDA</sequence>
<reference evidence="2 3" key="1">
    <citation type="submission" date="2015-08" db="EMBL/GenBank/DDBJ databases">
        <title>The genome of the Asian arowana (Scleropages formosus).</title>
        <authorList>
            <person name="Tan M.H."/>
            <person name="Gan H.M."/>
            <person name="Croft L.J."/>
            <person name="Austin C.M."/>
        </authorList>
    </citation>
    <scope>NUCLEOTIDE SEQUENCE [LARGE SCALE GENOMIC DNA]</scope>
    <source>
        <strain evidence="2">Aro1</strain>
    </source>
</reference>
<feature type="coiled-coil region" evidence="1">
    <location>
        <begin position="2"/>
        <end position="29"/>
    </location>
</feature>
<keyword evidence="1" id="KW-0175">Coiled coil</keyword>
<evidence type="ECO:0000313" key="3">
    <source>
        <dbReference type="Proteomes" id="UP000034805"/>
    </source>
</evidence>
<name>A0A0P7ZDV3_SCLFO</name>
<organism evidence="2 3">
    <name type="scientific">Scleropages formosus</name>
    <name type="common">Asian bonytongue</name>
    <name type="synonym">Osteoglossum formosum</name>
    <dbReference type="NCBI Taxonomy" id="113540"/>
    <lineage>
        <taxon>Eukaryota</taxon>
        <taxon>Metazoa</taxon>
        <taxon>Chordata</taxon>
        <taxon>Craniata</taxon>
        <taxon>Vertebrata</taxon>
        <taxon>Euteleostomi</taxon>
        <taxon>Actinopterygii</taxon>
        <taxon>Neopterygii</taxon>
        <taxon>Teleostei</taxon>
        <taxon>Osteoglossocephala</taxon>
        <taxon>Osteoglossomorpha</taxon>
        <taxon>Osteoglossiformes</taxon>
        <taxon>Osteoglossidae</taxon>
        <taxon>Scleropages</taxon>
    </lineage>
</organism>
<proteinExistence type="predicted"/>
<comment type="caution">
    <text evidence="2">The sequence shown here is derived from an EMBL/GenBank/DDBJ whole genome shotgun (WGS) entry which is preliminary data.</text>
</comment>
<dbReference type="EMBL" id="JARO02000256">
    <property type="protein sequence ID" value="KPP79235.1"/>
    <property type="molecule type" value="Genomic_DNA"/>
</dbReference>